<organism evidence="7">
    <name type="scientific">Entamoeba dispar (strain ATCC PRA-260 / SAW760)</name>
    <dbReference type="NCBI Taxonomy" id="370354"/>
    <lineage>
        <taxon>Eukaryota</taxon>
        <taxon>Amoebozoa</taxon>
        <taxon>Evosea</taxon>
        <taxon>Archamoebae</taxon>
        <taxon>Mastigamoebida</taxon>
        <taxon>Entamoebidae</taxon>
        <taxon>Entamoeba</taxon>
    </lineage>
</organism>
<dbReference type="PANTHER" id="PTHR13734">
    <property type="entry name" value="TRNA-NUCLEOTIDYLTRANSFERASE"/>
    <property type="match status" value="1"/>
</dbReference>
<evidence type="ECO:0000256" key="1">
    <source>
        <dbReference type="ARBA" id="ARBA00007265"/>
    </source>
</evidence>
<dbReference type="GO" id="GO:0052927">
    <property type="term" value="F:CC tRNA cytidylyltransferase activity"/>
    <property type="evidence" value="ECO:0007669"/>
    <property type="project" value="TreeGrafter"/>
</dbReference>
<dbReference type="CDD" id="cd05398">
    <property type="entry name" value="NT_ClassII-CCAase"/>
    <property type="match status" value="1"/>
</dbReference>
<accession>B0EN15</accession>
<dbReference type="SUPFAM" id="SSF81301">
    <property type="entry name" value="Nucleotidyltransferase"/>
    <property type="match status" value="1"/>
</dbReference>
<evidence type="ECO:0000256" key="2">
    <source>
        <dbReference type="ARBA" id="ARBA00022679"/>
    </source>
</evidence>
<sequence>MENTPSIRLTQNEFMVFDLLKQTVLHFKLSTIIRVVGGWVRDKLLGKESHDIDITVDNMQSYQFSQYLQKYINEHTQHNVSGIGIIHKNHSAGKHLETATLRIDNIAIDICCLRAADYCDNDEEKIGTPLEDAQRRDFTINAMFYRVNDDQIEDLTGCGLSDLKSGVIRTPISPKETLHDDPARALRAIRFSGKMGFVLDEELEQEMKTKYIGDKMTTGLSRERLGRELIGMIQSDRPAYCIDQIRRFGYFKGLFGELDEITTTNVVRSYEMYAQEFGVFELGRREIGFLAALLYSVTRETNPKKRMAKVHSVIIDSLKLSVKERNNIILVHNGVKELEQLSNKKEWTRVEVGRIVVASAEWWKEAICLCCAIHAPCDGVLVSPCDKGVMNKAMVQWCGLLLNRIVLEQLENIWQMKPLVNGEECSKILQKKGGPWLKEILKDMVELQIENPMITKDEVVVFVLKWGEMKNN</sequence>
<dbReference type="SUPFAM" id="SSF81891">
    <property type="entry name" value="Poly A polymerase C-terminal region-like"/>
    <property type="match status" value="1"/>
</dbReference>
<dbReference type="GO" id="GO:0003723">
    <property type="term" value="F:RNA binding"/>
    <property type="evidence" value="ECO:0007669"/>
    <property type="project" value="UniProtKB-KW"/>
</dbReference>
<dbReference type="EC" id="2.7.7.25" evidence="6"/>
<keyword evidence="3 4" id="KW-0694">RNA-binding</keyword>
<evidence type="ECO:0000256" key="3">
    <source>
        <dbReference type="ARBA" id="ARBA00022884"/>
    </source>
</evidence>
<dbReference type="eggNOG" id="KOG2159">
    <property type="taxonomic scope" value="Eukaryota"/>
</dbReference>
<keyword evidence="7" id="KW-1185">Reference proteome</keyword>
<dbReference type="GO" id="GO:0001680">
    <property type="term" value="P:tRNA 3'-terminal CCA addition"/>
    <property type="evidence" value="ECO:0007669"/>
    <property type="project" value="UniProtKB-ARBA"/>
</dbReference>
<keyword evidence="2 4" id="KW-0808">Transferase</keyword>
<dbReference type="Proteomes" id="UP000008076">
    <property type="component" value="Unassembled WGS sequence"/>
</dbReference>
<dbReference type="InterPro" id="IPR043519">
    <property type="entry name" value="NT_sf"/>
</dbReference>
<dbReference type="KEGG" id="edi:EDI_199290"/>
<dbReference type="EMBL" id="DS550044">
    <property type="protein sequence ID" value="EDR24139.1"/>
    <property type="molecule type" value="Genomic_DNA"/>
</dbReference>
<dbReference type="GO" id="GO:0052929">
    <property type="term" value="F:ATP:3'-cytidine-cytidine-tRNA adenylyltransferase activity"/>
    <property type="evidence" value="ECO:0007669"/>
    <property type="project" value="TreeGrafter"/>
</dbReference>
<dbReference type="PANTHER" id="PTHR13734:SF5">
    <property type="entry name" value="CCA TRNA NUCLEOTIDYLTRANSFERASE, MITOCHONDRIAL"/>
    <property type="match status" value="1"/>
</dbReference>
<dbReference type="OMA" id="ASRFNCT"/>
<protein>
    <submittedName>
        <fullName evidence="6">Poly(A) polymerase, putative</fullName>
        <ecNumber evidence="6">2.7.7.25</ecNumber>
    </submittedName>
</protein>
<dbReference type="OrthoDB" id="445712at2759"/>
<comment type="similarity">
    <text evidence="1 4">Belongs to the tRNA nucleotidyltransferase/poly(A) polymerase family.</text>
</comment>
<reference evidence="7" key="1">
    <citation type="submission" date="2007-12" db="EMBL/GenBank/DDBJ databases">
        <title>Annotation of Entamoeba dispar SAW760.</title>
        <authorList>
            <person name="Lorenzi H."/>
            <person name="Inman J."/>
            <person name="Schobel S."/>
            <person name="Amedeo P."/>
            <person name="Caler E."/>
        </authorList>
    </citation>
    <scope>NUCLEOTIDE SEQUENCE [LARGE SCALE GENOMIC DNA]</scope>
    <source>
        <strain evidence="7">ATCC PRA-260 / SAW760</strain>
    </source>
</reference>
<dbReference type="VEuPathDB" id="AmoebaDB:EDI_199290"/>
<evidence type="ECO:0000256" key="4">
    <source>
        <dbReference type="RuleBase" id="RU003953"/>
    </source>
</evidence>
<gene>
    <name evidence="6" type="ORF">EDI_199290</name>
</gene>
<feature type="domain" description="Poly A polymerase head" evidence="5">
    <location>
        <begin position="34"/>
        <end position="169"/>
    </location>
</feature>
<dbReference type="AlphaFoldDB" id="B0EN15"/>
<dbReference type="InterPro" id="IPR002646">
    <property type="entry name" value="PolA_pol_head_dom"/>
</dbReference>
<evidence type="ECO:0000313" key="6">
    <source>
        <dbReference type="EMBL" id="EDR24139.1"/>
    </source>
</evidence>
<proteinExistence type="inferred from homology"/>
<name>B0EN15_ENTDS</name>
<dbReference type="Gene3D" id="3.30.460.10">
    <property type="entry name" value="Beta Polymerase, domain 2"/>
    <property type="match status" value="1"/>
</dbReference>
<dbReference type="Pfam" id="PF01743">
    <property type="entry name" value="PolyA_pol"/>
    <property type="match status" value="1"/>
</dbReference>
<dbReference type="RefSeq" id="XP_001739538.1">
    <property type="nucleotide sequence ID" value="XM_001739486.1"/>
</dbReference>
<dbReference type="GeneID" id="5884674"/>
<dbReference type="Gene3D" id="1.10.3090.10">
    <property type="entry name" value="cca-adding enzyme, domain 2"/>
    <property type="match status" value="1"/>
</dbReference>
<keyword evidence="6" id="KW-0548">Nucleotidyltransferase</keyword>
<evidence type="ECO:0000259" key="5">
    <source>
        <dbReference type="Pfam" id="PF01743"/>
    </source>
</evidence>
<evidence type="ECO:0000313" key="7">
    <source>
        <dbReference type="Proteomes" id="UP000008076"/>
    </source>
</evidence>